<accession>A0A0G0QL11</accession>
<dbReference type="Proteomes" id="UP000034845">
    <property type="component" value="Unassembled WGS sequence"/>
</dbReference>
<sequence length="72" mass="8297">MKPFYLMEQSREFNGGRSPQNKSERMDGLTEAIRATRKKVAEYKTANADASELETHLKNLEKRLEAEKNPRG</sequence>
<evidence type="ECO:0000313" key="2">
    <source>
        <dbReference type="EMBL" id="KKR02382.1"/>
    </source>
</evidence>
<reference evidence="2 3" key="1">
    <citation type="journal article" date="2015" name="Nature">
        <title>rRNA introns, odd ribosomes, and small enigmatic genomes across a large radiation of phyla.</title>
        <authorList>
            <person name="Brown C.T."/>
            <person name="Hug L.A."/>
            <person name="Thomas B.C."/>
            <person name="Sharon I."/>
            <person name="Castelle C.J."/>
            <person name="Singh A."/>
            <person name="Wilkins M.J."/>
            <person name="Williams K.H."/>
            <person name="Banfield J.F."/>
        </authorList>
    </citation>
    <scope>NUCLEOTIDE SEQUENCE [LARGE SCALE GENOMIC DNA]</scope>
    <source>
        <strain evidence="3">GW2011_GWA1_39_13</strain>
    </source>
</reference>
<dbReference type="AlphaFoldDB" id="A0A0G0QL11"/>
<evidence type="ECO:0000313" key="3">
    <source>
        <dbReference type="Proteomes" id="UP000034845"/>
    </source>
</evidence>
<gene>
    <name evidence="2" type="ORF">UT29_C0003G0038</name>
</gene>
<organism evidence="2 3">
    <name type="scientific">Yanofskybacteria sp. (strain GW2011_GWA1_39_13)</name>
    <dbReference type="NCBI Taxonomy" id="1619019"/>
    <lineage>
        <taxon>Bacteria</taxon>
        <taxon>Candidatus Yanofskyibacteriota</taxon>
    </lineage>
</organism>
<proteinExistence type="predicted"/>
<feature type="region of interest" description="Disordered" evidence="1">
    <location>
        <begin position="1"/>
        <end position="27"/>
    </location>
</feature>
<protein>
    <submittedName>
        <fullName evidence="2">Uncharacterized protein</fullName>
    </submittedName>
</protein>
<evidence type="ECO:0000256" key="1">
    <source>
        <dbReference type="SAM" id="MobiDB-lite"/>
    </source>
</evidence>
<dbReference type="EMBL" id="LBWF01000003">
    <property type="protein sequence ID" value="KKR02382.1"/>
    <property type="molecule type" value="Genomic_DNA"/>
</dbReference>
<comment type="caution">
    <text evidence="2">The sequence shown here is derived from an EMBL/GenBank/DDBJ whole genome shotgun (WGS) entry which is preliminary data.</text>
</comment>
<name>A0A0G0QL11_YANXG</name>